<name>A0A6C0HPS2_9ZZZZ</name>
<dbReference type="AlphaFoldDB" id="A0A6C0HPS2"/>
<evidence type="ECO:0000313" key="1">
    <source>
        <dbReference type="EMBL" id="QHT82146.1"/>
    </source>
</evidence>
<evidence type="ECO:0008006" key="2">
    <source>
        <dbReference type="Google" id="ProtNLM"/>
    </source>
</evidence>
<reference evidence="1" key="1">
    <citation type="journal article" date="2020" name="Nature">
        <title>Giant virus diversity and host interactions through global metagenomics.</title>
        <authorList>
            <person name="Schulz F."/>
            <person name="Roux S."/>
            <person name="Paez-Espino D."/>
            <person name="Jungbluth S."/>
            <person name="Walsh D.A."/>
            <person name="Denef V.J."/>
            <person name="McMahon K.D."/>
            <person name="Konstantinidis K.T."/>
            <person name="Eloe-Fadrosh E.A."/>
            <person name="Kyrpides N.C."/>
            <person name="Woyke T."/>
        </authorList>
    </citation>
    <scope>NUCLEOTIDE SEQUENCE</scope>
    <source>
        <strain evidence="1">GVMAG-M-3300023184-161</strain>
    </source>
</reference>
<accession>A0A6C0HPS2</accession>
<sequence>MSLDTEGSELEILKNFDFGKYKFGLIDVQHNYNEPIRTEIKNLLLSKGYIYKGENKWDDMYKHNSI</sequence>
<protein>
    <recommendedName>
        <fullName evidence="2">Methyltransferase FkbM domain-containing protein</fullName>
    </recommendedName>
</protein>
<organism evidence="1">
    <name type="scientific">viral metagenome</name>
    <dbReference type="NCBI Taxonomy" id="1070528"/>
    <lineage>
        <taxon>unclassified sequences</taxon>
        <taxon>metagenomes</taxon>
        <taxon>organismal metagenomes</taxon>
    </lineage>
</organism>
<proteinExistence type="predicted"/>
<dbReference type="EMBL" id="MN739997">
    <property type="protein sequence ID" value="QHT82146.1"/>
    <property type="molecule type" value="Genomic_DNA"/>
</dbReference>